<sequence>MEPDIENCQVVGFASGVNEEEAFERLIEKNEYIIETRFNERKMPDSFFEVEHTTNFINSLLKYAELQDFNAKFYIVADKSRKFEYVSKSSQAIFKPICERIIFLDYELVSKWHSNTYEKKLCEDSIYE</sequence>
<proteinExistence type="predicted"/>
<dbReference type="EMBL" id="MFGW01000155">
    <property type="protein sequence ID" value="OGF63677.1"/>
    <property type="molecule type" value="Genomic_DNA"/>
</dbReference>
<comment type="caution">
    <text evidence="1">The sequence shown here is derived from an EMBL/GenBank/DDBJ whole genome shotgun (WGS) entry which is preliminary data.</text>
</comment>
<dbReference type="AlphaFoldDB" id="A0A1F5VJN1"/>
<dbReference type="Proteomes" id="UP000178943">
    <property type="component" value="Unassembled WGS sequence"/>
</dbReference>
<evidence type="ECO:0000313" key="2">
    <source>
        <dbReference type="Proteomes" id="UP000178943"/>
    </source>
</evidence>
<reference evidence="1 2" key="1">
    <citation type="journal article" date="2016" name="Nat. Commun.">
        <title>Thousands of microbial genomes shed light on interconnected biogeochemical processes in an aquifer system.</title>
        <authorList>
            <person name="Anantharaman K."/>
            <person name="Brown C.T."/>
            <person name="Hug L.A."/>
            <person name="Sharon I."/>
            <person name="Castelle C.J."/>
            <person name="Probst A.J."/>
            <person name="Thomas B.C."/>
            <person name="Singh A."/>
            <person name="Wilkins M.J."/>
            <person name="Karaoz U."/>
            <person name="Brodie E.L."/>
            <person name="Williams K.H."/>
            <person name="Hubbard S.S."/>
            <person name="Banfield J.F."/>
        </authorList>
    </citation>
    <scope>NUCLEOTIDE SEQUENCE [LARGE SCALE GENOMIC DNA]</scope>
</reference>
<protein>
    <submittedName>
        <fullName evidence="1">Uncharacterized protein</fullName>
    </submittedName>
</protein>
<evidence type="ECO:0000313" key="1">
    <source>
        <dbReference type="EMBL" id="OGF63677.1"/>
    </source>
</evidence>
<name>A0A1F5VJN1_9BACT</name>
<accession>A0A1F5VJN1</accession>
<gene>
    <name evidence="1" type="ORF">A2Y62_02185</name>
</gene>
<dbReference type="STRING" id="1817863.A2Y62_02185"/>
<organism evidence="1 2">
    <name type="scientific">Candidatus Fischerbacteria bacterium RBG_13_37_8</name>
    <dbReference type="NCBI Taxonomy" id="1817863"/>
    <lineage>
        <taxon>Bacteria</taxon>
        <taxon>Candidatus Fischeribacteriota</taxon>
    </lineage>
</organism>